<evidence type="ECO:0000313" key="4">
    <source>
        <dbReference type="Proteomes" id="UP000484255"/>
    </source>
</evidence>
<dbReference type="GO" id="GO:0016787">
    <property type="term" value="F:hydrolase activity"/>
    <property type="evidence" value="ECO:0007669"/>
    <property type="project" value="UniProtKB-KW"/>
</dbReference>
<comment type="caution">
    <text evidence="3">The sequence shown here is derived from an EMBL/GenBank/DDBJ whole genome shotgun (WGS) entry which is preliminary data.</text>
</comment>
<dbReference type="InterPro" id="IPR030811">
    <property type="entry name" value="SoxH-rel_PQQ_1"/>
</dbReference>
<dbReference type="Pfam" id="PF00753">
    <property type="entry name" value="Lactamase_B"/>
    <property type="match status" value="1"/>
</dbReference>
<dbReference type="NCBIfam" id="TIGR04558">
    <property type="entry name" value="SoxH_rel_PQQ_1"/>
    <property type="match status" value="1"/>
</dbReference>
<dbReference type="InterPro" id="IPR036866">
    <property type="entry name" value="RibonucZ/Hydroxyglut_hydro"/>
</dbReference>
<proteinExistence type="inferred from homology"/>
<dbReference type="CDD" id="cd16282">
    <property type="entry name" value="metallo-hydrolase-like_MBL-fold"/>
    <property type="match status" value="1"/>
</dbReference>
<dbReference type="Gene3D" id="3.60.15.10">
    <property type="entry name" value="Ribonuclease Z/Hydroxyacylglutathione hydrolase-like"/>
    <property type="match status" value="1"/>
</dbReference>
<evidence type="ECO:0000313" key="3">
    <source>
        <dbReference type="EMBL" id="NDY91759.1"/>
    </source>
</evidence>
<protein>
    <submittedName>
        <fullName evidence="3">Quinoprotein relay system zinc metallohydrolase 1</fullName>
    </submittedName>
</protein>
<dbReference type="InterPro" id="IPR050855">
    <property type="entry name" value="NDM-1-like"/>
</dbReference>
<dbReference type="PANTHER" id="PTHR42951">
    <property type="entry name" value="METALLO-BETA-LACTAMASE DOMAIN-CONTAINING"/>
    <property type="match status" value="1"/>
</dbReference>
<evidence type="ECO:0000256" key="1">
    <source>
        <dbReference type="ARBA" id="ARBA00005250"/>
    </source>
</evidence>
<dbReference type="EMBL" id="JAAGOH010000011">
    <property type="protein sequence ID" value="NDY91759.1"/>
    <property type="molecule type" value="Genomic_DNA"/>
</dbReference>
<dbReference type="Proteomes" id="UP000484255">
    <property type="component" value="Unassembled WGS sequence"/>
</dbReference>
<sequence length="365" mass="39698">MFRRSRLVESRLWRRVTPGLRLLLLACLLVGLAAALPVLAQPVAGAAADLPTPRADAARLDYRLQARPLAPGAWVVEGDNADFSVPNGCNIINTAFFATGAGVVVVNTGTSRRYGEQLRALIARTTPEPVVRVLHLNLHPDYFLGNQAFADVPRAATAATRAGIAREAAAYETNLYRLCGDWMRGTEALAPDQELEAAVRTGVLQVGQRRFELLELQGHTESDLVLFEPQSGVLLAGGLVFVQRVPTTPHAQLGPWRASLARLADWAAPRGVRWLVPSHGPVQALSGGPAVAAATQGTDRYLDWLDRHFSRWAAQGGDMNDVIRAEVPVEFRAWAAFGTEYLRNVAHLYPAYERQVMAPGRPAAR</sequence>
<keyword evidence="4" id="KW-1185">Reference proteome</keyword>
<dbReference type="GO" id="GO:0017001">
    <property type="term" value="P:antibiotic catabolic process"/>
    <property type="evidence" value="ECO:0007669"/>
    <property type="project" value="UniProtKB-ARBA"/>
</dbReference>
<evidence type="ECO:0000259" key="2">
    <source>
        <dbReference type="Pfam" id="PF00753"/>
    </source>
</evidence>
<accession>A0A7C9TJ12</accession>
<feature type="domain" description="Metallo-beta-lactamase" evidence="2">
    <location>
        <begin position="89"/>
        <end position="255"/>
    </location>
</feature>
<keyword evidence="3" id="KW-0378">Hydrolase</keyword>
<dbReference type="AlphaFoldDB" id="A0A7C9TJ12"/>
<organism evidence="3 4">
    <name type="scientific">Ideonella livida</name>
    <dbReference type="NCBI Taxonomy" id="2707176"/>
    <lineage>
        <taxon>Bacteria</taxon>
        <taxon>Pseudomonadati</taxon>
        <taxon>Pseudomonadota</taxon>
        <taxon>Betaproteobacteria</taxon>
        <taxon>Burkholderiales</taxon>
        <taxon>Sphaerotilaceae</taxon>
        <taxon>Ideonella</taxon>
    </lineage>
</organism>
<gene>
    <name evidence="3" type="ORF">G3A44_11230</name>
</gene>
<reference evidence="3 4" key="1">
    <citation type="submission" date="2020-02" db="EMBL/GenBank/DDBJ databases">
        <title>Ideonella bacterium strain TBM-1.</title>
        <authorList>
            <person name="Chen W.-M."/>
        </authorList>
    </citation>
    <scope>NUCLEOTIDE SEQUENCE [LARGE SCALE GENOMIC DNA]</scope>
    <source>
        <strain evidence="3 4">TBM-1</strain>
    </source>
</reference>
<dbReference type="InterPro" id="IPR001279">
    <property type="entry name" value="Metallo-B-lactamas"/>
</dbReference>
<name>A0A7C9TJ12_9BURK</name>
<dbReference type="SUPFAM" id="SSF56281">
    <property type="entry name" value="Metallo-hydrolase/oxidoreductase"/>
    <property type="match status" value="1"/>
</dbReference>
<dbReference type="PANTHER" id="PTHR42951:SF4">
    <property type="entry name" value="ACYL-COENZYME A THIOESTERASE MBLAC2"/>
    <property type="match status" value="1"/>
</dbReference>
<comment type="similarity">
    <text evidence="1">Belongs to the metallo-beta-lactamase superfamily. Class-B beta-lactamase family.</text>
</comment>